<dbReference type="AlphaFoldDB" id="A0A1X6NP02"/>
<dbReference type="Proteomes" id="UP000218209">
    <property type="component" value="Unassembled WGS sequence"/>
</dbReference>
<evidence type="ECO:0000256" key="1">
    <source>
        <dbReference type="SAM" id="MobiDB-lite"/>
    </source>
</evidence>
<gene>
    <name evidence="2" type="ORF">BU14_0852s0001</name>
</gene>
<accession>A0A1X6NP02</accession>
<keyword evidence="3" id="KW-1185">Reference proteome</keyword>
<evidence type="ECO:0000313" key="2">
    <source>
        <dbReference type="EMBL" id="OSX70216.1"/>
    </source>
</evidence>
<organism evidence="2 3">
    <name type="scientific">Porphyra umbilicalis</name>
    <name type="common">Purple laver</name>
    <name type="synonym">Red alga</name>
    <dbReference type="NCBI Taxonomy" id="2786"/>
    <lineage>
        <taxon>Eukaryota</taxon>
        <taxon>Rhodophyta</taxon>
        <taxon>Bangiophyceae</taxon>
        <taxon>Bangiales</taxon>
        <taxon>Bangiaceae</taxon>
        <taxon>Porphyra</taxon>
    </lineage>
</organism>
<dbReference type="EMBL" id="KV919292">
    <property type="protein sequence ID" value="OSX70216.1"/>
    <property type="molecule type" value="Genomic_DNA"/>
</dbReference>
<evidence type="ECO:0000313" key="3">
    <source>
        <dbReference type="Proteomes" id="UP000218209"/>
    </source>
</evidence>
<proteinExistence type="predicted"/>
<protein>
    <submittedName>
        <fullName evidence="2">Uncharacterized protein</fullName>
    </submittedName>
</protein>
<feature type="compositionally biased region" description="Basic residues" evidence="1">
    <location>
        <begin position="1"/>
        <end position="18"/>
    </location>
</feature>
<feature type="region of interest" description="Disordered" evidence="1">
    <location>
        <begin position="1"/>
        <end position="24"/>
    </location>
</feature>
<sequence>MASPLARRRTHPNMKKTHAQTSAVDADVRSQGQCCYTCRQCEGAPAVERCPGGLNAWRERLRSAGKQAVCEEVGG</sequence>
<reference evidence="2 3" key="1">
    <citation type="submission" date="2017-03" db="EMBL/GenBank/DDBJ databases">
        <title>WGS assembly of Porphyra umbilicalis.</title>
        <authorList>
            <person name="Brawley S.H."/>
            <person name="Blouin N.A."/>
            <person name="Ficko-Blean E."/>
            <person name="Wheeler G.L."/>
            <person name="Lohr M."/>
            <person name="Goodson H.V."/>
            <person name="Jenkins J.W."/>
            <person name="Blaby-Haas C.E."/>
            <person name="Helliwell K.E."/>
            <person name="Chan C."/>
            <person name="Marriage T."/>
            <person name="Bhattacharya D."/>
            <person name="Klein A.S."/>
            <person name="Badis Y."/>
            <person name="Brodie J."/>
            <person name="Cao Y."/>
            <person name="Collen J."/>
            <person name="Dittami S.M."/>
            <person name="Gachon C.M."/>
            <person name="Green B.R."/>
            <person name="Karpowicz S."/>
            <person name="Kim J.W."/>
            <person name="Kudahl U."/>
            <person name="Lin S."/>
            <person name="Michel G."/>
            <person name="Mittag M."/>
            <person name="Olson B.J."/>
            <person name="Pangilinan J."/>
            <person name="Peng Y."/>
            <person name="Qiu H."/>
            <person name="Shu S."/>
            <person name="Singer J.T."/>
            <person name="Smith A.G."/>
            <person name="Sprecher B.N."/>
            <person name="Wagner V."/>
            <person name="Wang W."/>
            <person name="Wang Z.-Y."/>
            <person name="Yan J."/>
            <person name="Yarish C."/>
            <person name="Zoeuner-Riek S."/>
            <person name="Zhuang Y."/>
            <person name="Zou Y."/>
            <person name="Lindquist E.A."/>
            <person name="Grimwood J."/>
            <person name="Barry K."/>
            <person name="Rokhsar D.S."/>
            <person name="Schmutz J."/>
            <person name="Stiller J.W."/>
            <person name="Grossman A.R."/>
            <person name="Prochnik S.E."/>
        </authorList>
    </citation>
    <scope>NUCLEOTIDE SEQUENCE [LARGE SCALE GENOMIC DNA]</scope>
    <source>
        <strain evidence="2">4086291</strain>
    </source>
</reference>
<name>A0A1X6NP02_PORUM</name>